<sequence>MDQIPAQMLADAYYVIKRLHMLPEHFIVDPGEHRLDARSLSPGVMIREDFLAFVSSQVLVIRRRPSVIVIDHVRIQIIQSLEYVLR</sequence>
<comment type="caution">
    <text evidence="1">The sequence shown here is derived from an EMBL/GenBank/DDBJ whole genome shotgun (WGS) entry which is preliminary data.</text>
</comment>
<dbReference type="AlphaFoldDB" id="A0A645FRD8"/>
<protein>
    <submittedName>
        <fullName evidence="1">Uncharacterized protein</fullName>
    </submittedName>
</protein>
<organism evidence="1">
    <name type="scientific">bioreactor metagenome</name>
    <dbReference type="NCBI Taxonomy" id="1076179"/>
    <lineage>
        <taxon>unclassified sequences</taxon>
        <taxon>metagenomes</taxon>
        <taxon>ecological metagenomes</taxon>
    </lineage>
</organism>
<dbReference type="EMBL" id="VSSQ01063215">
    <property type="protein sequence ID" value="MPN16286.1"/>
    <property type="molecule type" value="Genomic_DNA"/>
</dbReference>
<gene>
    <name evidence="1" type="ORF">SDC9_163624</name>
</gene>
<name>A0A645FRD8_9ZZZZ</name>
<evidence type="ECO:0000313" key="1">
    <source>
        <dbReference type="EMBL" id="MPN16286.1"/>
    </source>
</evidence>
<reference evidence="1" key="1">
    <citation type="submission" date="2019-08" db="EMBL/GenBank/DDBJ databases">
        <authorList>
            <person name="Kucharzyk K."/>
            <person name="Murdoch R.W."/>
            <person name="Higgins S."/>
            <person name="Loffler F."/>
        </authorList>
    </citation>
    <scope>NUCLEOTIDE SEQUENCE</scope>
</reference>
<proteinExistence type="predicted"/>
<accession>A0A645FRD8</accession>